<dbReference type="Proteomes" id="UP000265816">
    <property type="component" value="Unassembled WGS sequence"/>
</dbReference>
<evidence type="ECO:0000256" key="1">
    <source>
        <dbReference type="SAM" id="Phobius"/>
    </source>
</evidence>
<sequence>MKGMVFLSEEVGLFLTLLLEIAVFGFANYYAFKYSQKDIKKRIWAGIIFLLLTPMILFGTLFFAMIYDSSGWGAGILAVVATALYFLNGLIVLLSSMYLYFKKS</sequence>
<evidence type="ECO:0000313" key="3">
    <source>
        <dbReference type="Proteomes" id="UP000265816"/>
    </source>
</evidence>
<gene>
    <name evidence="2" type="ORF">D1970_10145</name>
</gene>
<reference evidence="2 3" key="1">
    <citation type="submission" date="2018-08" db="EMBL/GenBank/DDBJ databases">
        <title>Bacillus jemisoniae sp. nov., Bacillus chryseoplanitiae sp. nov., Bacillus resnikiae sp. nov., and Bacillus frankliniae sp. nov., isolated from Viking spacecraft and associated surfaces.</title>
        <authorList>
            <person name="Seuylemezian A."/>
            <person name="Vaishampayan P."/>
        </authorList>
    </citation>
    <scope>NUCLEOTIDE SEQUENCE [LARGE SCALE GENOMIC DNA]</scope>
    <source>
        <strain evidence="2 3">JJ-247</strain>
    </source>
</reference>
<evidence type="ECO:0000313" key="2">
    <source>
        <dbReference type="EMBL" id="RID85874.1"/>
    </source>
</evidence>
<keyword evidence="1" id="KW-0472">Membrane</keyword>
<keyword evidence="1" id="KW-0812">Transmembrane</keyword>
<keyword evidence="3" id="KW-1185">Reference proteome</keyword>
<feature type="transmembrane region" description="Helical" evidence="1">
    <location>
        <begin position="43"/>
        <end position="66"/>
    </location>
</feature>
<feature type="transmembrane region" description="Helical" evidence="1">
    <location>
        <begin position="12"/>
        <end position="31"/>
    </location>
</feature>
<organism evidence="2 3">
    <name type="scientific">Mesobacillus zeae</name>
    <dbReference type="NCBI Taxonomy" id="1917180"/>
    <lineage>
        <taxon>Bacteria</taxon>
        <taxon>Bacillati</taxon>
        <taxon>Bacillota</taxon>
        <taxon>Bacilli</taxon>
        <taxon>Bacillales</taxon>
        <taxon>Bacillaceae</taxon>
        <taxon>Mesobacillus</taxon>
    </lineage>
</organism>
<name>A0A398B8Q7_9BACI</name>
<accession>A0A398B8Q7</accession>
<dbReference type="EMBL" id="QWVT01000015">
    <property type="protein sequence ID" value="RID85874.1"/>
    <property type="molecule type" value="Genomic_DNA"/>
</dbReference>
<dbReference type="RefSeq" id="WP_119112727.1">
    <property type="nucleotide sequence ID" value="NZ_JABUHL010000002.1"/>
</dbReference>
<keyword evidence="1" id="KW-1133">Transmembrane helix</keyword>
<dbReference type="AlphaFoldDB" id="A0A398B8Q7"/>
<feature type="transmembrane region" description="Helical" evidence="1">
    <location>
        <begin position="72"/>
        <end position="101"/>
    </location>
</feature>
<comment type="caution">
    <text evidence="2">The sequence shown here is derived from an EMBL/GenBank/DDBJ whole genome shotgun (WGS) entry which is preliminary data.</text>
</comment>
<proteinExistence type="predicted"/>
<protein>
    <submittedName>
        <fullName evidence="2">Uncharacterized protein</fullName>
    </submittedName>
</protein>